<dbReference type="GO" id="GO:0030170">
    <property type="term" value="F:pyridoxal phosphate binding"/>
    <property type="evidence" value="ECO:0007669"/>
    <property type="project" value="InterPro"/>
</dbReference>
<dbReference type="GO" id="GO:0003824">
    <property type="term" value="F:catalytic activity"/>
    <property type="evidence" value="ECO:0007669"/>
    <property type="project" value="InterPro"/>
</dbReference>
<dbReference type="Pfam" id="PF03473">
    <property type="entry name" value="MOSC"/>
    <property type="match status" value="1"/>
</dbReference>
<dbReference type="InterPro" id="IPR005302">
    <property type="entry name" value="MoCF_Sase_C"/>
</dbReference>
<dbReference type="InterPro" id="IPR011037">
    <property type="entry name" value="Pyrv_Knase-like_insert_dom_sf"/>
</dbReference>
<keyword evidence="4" id="KW-1185">Reference proteome</keyword>
<reference evidence="3 4" key="1">
    <citation type="submission" date="2017-09" db="EMBL/GenBank/DDBJ databases">
        <title>Arcobacter canalis sp. nov., a new species isolated from a water canal contaminated with urban sewage.</title>
        <authorList>
            <person name="Perez-Cataluna A."/>
            <person name="Salas-Masso N."/>
            <person name="Figueras M.J."/>
        </authorList>
    </citation>
    <scope>NUCLEOTIDE SEQUENCE [LARGE SCALE GENOMIC DNA]</scope>
    <source>
        <strain evidence="3 4">F98-3</strain>
    </source>
</reference>
<dbReference type="Proteomes" id="UP000262712">
    <property type="component" value="Chromosome"/>
</dbReference>
<dbReference type="AlphaFoldDB" id="A0A2G1DJJ2"/>
<dbReference type="RefSeq" id="WP_099341925.1">
    <property type="nucleotide sequence ID" value="NZ_CP032098.1"/>
</dbReference>
<sequence>MSKIIGNIVEIFSATKDTKSKSRPIVQSLNLIKDYGIENDKFAGKDLDKTVMIVGIKSYEIARDNGIKLEYGSLGENILLDFDPHNYKVGDIFDIENTKIKITQICTVCSHLSRFDKKLPKLLNMHRGLYCKILNNGIIKNKMKVRVKEIK</sequence>
<evidence type="ECO:0000313" key="3">
    <source>
        <dbReference type="EMBL" id="PHO18574.1"/>
    </source>
</evidence>
<evidence type="ECO:0000313" key="2">
    <source>
        <dbReference type="EMBL" id="AXX91630.1"/>
    </source>
</evidence>
<dbReference type="GO" id="GO:0030151">
    <property type="term" value="F:molybdenum ion binding"/>
    <property type="evidence" value="ECO:0007669"/>
    <property type="project" value="InterPro"/>
</dbReference>
<organism evidence="3 4">
    <name type="scientific">Malaciobacter molluscorum LMG 25693</name>
    <dbReference type="NCBI Taxonomy" id="870501"/>
    <lineage>
        <taxon>Bacteria</taxon>
        <taxon>Pseudomonadati</taxon>
        <taxon>Campylobacterota</taxon>
        <taxon>Epsilonproteobacteria</taxon>
        <taxon>Campylobacterales</taxon>
        <taxon>Arcobacteraceae</taxon>
        <taxon>Malaciobacter</taxon>
    </lineage>
</organism>
<feature type="domain" description="MOSC" evidence="1">
    <location>
        <begin position="23"/>
        <end position="148"/>
    </location>
</feature>
<protein>
    <submittedName>
        <fullName evidence="3">MOSC domain-containing protein</fullName>
    </submittedName>
</protein>
<evidence type="ECO:0000259" key="1">
    <source>
        <dbReference type="PROSITE" id="PS51340"/>
    </source>
</evidence>
<dbReference type="EMBL" id="CP032098">
    <property type="protein sequence ID" value="AXX91630.1"/>
    <property type="molecule type" value="Genomic_DNA"/>
</dbReference>
<name>A0A2G1DJJ2_9BACT</name>
<gene>
    <name evidence="2" type="ORF">AMOL_0629</name>
    <name evidence="3" type="ORF">CPU12_04660</name>
</gene>
<dbReference type="KEGG" id="amol:AMOL_0629"/>
<dbReference type="Gene3D" id="2.40.33.20">
    <property type="entry name" value="PK beta-barrel domain-like"/>
    <property type="match status" value="1"/>
</dbReference>
<dbReference type="PROSITE" id="PS51340">
    <property type="entry name" value="MOSC"/>
    <property type="match status" value="1"/>
</dbReference>
<evidence type="ECO:0000313" key="4">
    <source>
        <dbReference type="Proteomes" id="UP000221222"/>
    </source>
</evidence>
<dbReference type="EMBL" id="NXFY01000005">
    <property type="protein sequence ID" value="PHO18574.1"/>
    <property type="molecule type" value="Genomic_DNA"/>
</dbReference>
<reference evidence="2 5" key="2">
    <citation type="submission" date="2018-08" db="EMBL/GenBank/DDBJ databases">
        <title>Complete genome of the Arcobacter molluscorum type strain LMG 25693.</title>
        <authorList>
            <person name="Miller W.G."/>
            <person name="Yee E."/>
            <person name="Bono J.L."/>
        </authorList>
    </citation>
    <scope>NUCLEOTIDE SEQUENCE [LARGE SCALE GENOMIC DNA]</scope>
    <source>
        <strain evidence="2 5">CECT 7696</strain>
    </source>
</reference>
<evidence type="ECO:0000313" key="5">
    <source>
        <dbReference type="Proteomes" id="UP000262712"/>
    </source>
</evidence>
<dbReference type="Proteomes" id="UP000221222">
    <property type="component" value="Unassembled WGS sequence"/>
</dbReference>
<accession>A0A2G1DJJ2</accession>
<dbReference type="SUPFAM" id="SSF50800">
    <property type="entry name" value="PK beta-barrel domain-like"/>
    <property type="match status" value="1"/>
</dbReference>
<proteinExistence type="predicted"/>